<dbReference type="EMBL" id="CP060490">
    <property type="protein sequence ID" value="QNL44528.1"/>
    <property type="molecule type" value="Genomic_DNA"/>
</dbReference>
<dbReference type="GO" id="GO:0019148">
    <property type="term" value="F:D-cysteine desulfhydrase activity"/>
    <property type="evidence" value="ECO:0007669"/>
    <property type="project" value="TreeGrafter"/>
</dbReference>
<feature type="domain" description="Tryptophan synthase beta chain-like PALP" evidence="6">
    <location>
        <begin position="13"/>
        <end position="311"/>
    </location>
</feature>
<evidence type="ECO:0000256" key="1">
    <source>
        <dbReference type="ARBA" id="ARBA00001933"/>
    </source>
</evidence>
<keyword evidence="8" id="KW-1185">Reference proteome</keyword>
<sequence length="322" mass="34010">MMKDLQQFPRIPLGVYPTPFYKLEAVSRKEGVNLWIKRDDLCGVALGGNKVRKLEYLLADAKARGCDVVFTAGGAQSNHAMLTAACAARLGMRAVLVLKKRGVSGHLGNLVLDDIFGAQVHFVDTDSYDDVYAETARMASELEAQGHKCYEIPVGGSTPLGSLGYAQCVREMAEQSAAAGVRLDHIVSATGSGGTTAGLLLGSALYLNGTPVLGVGVDNDPFEEIVPYLARDAAALIGAEPNLGPFSMRYHFGSGYAVPNPEDTPAILDLARSEGILLDPVYTGKAYAGMLRLLHEGFFGGAENIVFVHTGGAAALFAMDLG</sequence>
<name>A0A7G9B4P7_9FIRM</name>
<dbReference type="PANTHER" id="PTHR43780:SF2">
    <property type="entry name" value="1-AMINOCYCLOPROPANE-1-CARBOXYLATE DEAMINASE-RELATED"/>
    <property type="match status" value="1"/>
</dbReference>
<dbReference type="RefSeq" id="WP_187333129.1">
    <property type="nucleotide sequence ID" value="NZ_CP060490.1"/>
</dbReference>
<dbReference type="AlphaFoldDB" id="A0A7G9B4P7"/>
<dbReference type="InterPro" id="IPR027278">
    <property type="entry name" value="ACCD_DCysDesulf"/>
</dbReference>
<comment type="cofactor">
    <cofactor evidence="1">
        <name>pyridoxal 5'-phosphate</name>
        <dbReference type="ChEBI" id="CHEBI:597326"/>
    </cofactor>
</comment>
<reference evidence="7 8" key="1">
    <citation type="submission" date="2020-08" db="EMBL/GenBank/DDBJ databases">
        <authorList>
            <person name="Liu C."/>
            <person name="Sun Q."/>
        </authorList>
    </citation>
    <scope>NUCLEOTIDE SEQUENCE [LARGE SCALE GENOMIC DNA]</scope>
    <source>
        <strain evidence="7 8">NSJ-62</strain>
    </source>
</reference>
<dbReference type="PANTHER" id="PTHR43780">
    <property type="entry name" value="1-AMINOCYCLOPROPANE-1-CARBOXYLATE DEAMINASE-RELATED"/>
    <property type="match status" value="1"/>
</dbReference>
<feature type="active site" description="Nucleophile" evidence="4">
    <location>
        <position position="77"/>
    </location>
</feature>
<proteinExistence type="inferred from homology"/>
<feature type="modified residue" description="N6-(pyridoxal phosphate)lysine" evidence="5">
    <location>
        <position position="50"/>
    </location>
</feature>
<accession>A0A7G9B4P7</accession>
<dbReference type="Gene3D" id="3.40.50.1100">
    <property type="match status" value="2"/>
</dbReference>
<evidence type="ECO:0000313" key="7">
    <source>
        <dbReference type="EMBL" id="QNL44528.1"/>
    </source>
</evidence>
<dbReference type="SUPFAM" id="SSF53686">
    <property type="entry name" value="Tryptophan synthase beta subunit-like PLP-dependent enzymes"/>
    <property type="match status" value="1"/>
</dbReference>
<gene>
    <name evidence="7" type="ORF">H8790_00255</name>
</gene>
<dbReference type="Proteomes" id="UP000515960">
    <property type="component" value="Chromosome"/>
</dbReference>
<comment type="similarity">
    <text evidence="2">Belongs to the ACC deaminase/D-cysteine desulfhydrase family.</text>
</comment>
<evidence type="ECO:0000256" key="3">
    <source>
        <dbReference type="ARBA" id="ARBA00022898"/>
    </source>
</evidence>
<evidence type="ECO:0000256" key="5">
    <source>
        <dbReference type="PIRSR" id="PIRSR006278-2"/>
    </source>
</evidence>
<organism evidence="7 8">
    <name type="scientific">Oscillibacter hominis</name>
    <dbReference type="NCBI Taxonomy" id="2763056"/>
    <lineage>
        <taxon>Bacteria</taxon>
        <taxon>Bacillati</taxon>
        <taxon>Bacillota</taxon>
        <taxon>Clostridia</taxon>
        <taxon>Eubacteriales</taxon>
        <taxon>Oscillospiraceae</taxon>
        <taxon>Oscillibacter</taxon>
    </lineage>
</organism>
<evidence type="ECO:0000256" key="4">
    <source>
        <dbReference type="PIRSR" id="PIRSR006278-1"/>
    </source>
</evidence>
<evidence type="ECO:0000259" key="6">
    <source>
        <dbReference type="Pfam" id="PF00291"/>
    </source>
</evidence>
<protein>
    <submittedName>
        <fullName evidence="7">D-cysteine desulfhydrase family protein</fullName>
    </submittedName>
</protein>
<dbReference type="InterPro" id="IPR036052">
    <property type="entry name" value="TrpB-like_PALP_sf"/>
</dbReference>
<dbReference type="GO" id="GO:1901605">
    <property type="term" value="P:alpha-amino acid metabolic process"/>
    <property type="evidence" value="ECO:0007669"/>
    <property type="project" value="UniProtKB-ARBA"/>
</dbReference>
<dbReference type="NCBIfam" id="TIGR01275">
    <property type="entry name" value="ACC_deam_rel"/>
    <property type="match status" value="1"/>
</dbReference>
<dbReference type="KEGG" id="ohi:H8790_00255"/>
<dbReference type="InterPro" id="IPR005966">
    <property type="entry name" value="D-Cys_desShydrase"/>
</dbReference>
<keyword evidence="3 5" id="KW-0663">Pyridoxal phosphate</keyword>
<dbReference type="Pfam" id="PF00291">
    <property type="entry name" value="PALP"/>
    <property type="match status" value="1"/>
</dbReference>
<evidence type="ECO:0000313" key="8">
    <source>
        <dbReference type="Proteomes" id="UP000515960"/>
    </source>
</evidence>
<evidence type="ECO:0000256" key="2">
    <source>
        <dbReference type="ARBA" id="ARBA00008639"/>
    </source>
</evidence>
<dbReference type="InterPro" id="IPR001926">
    <property type="entry name" value="TrpB-like_PALP"/>
</dbReference>
<dbReference type="PIRSF" id="PIRSF006278">
    <property type="entry name" value="ACCD_DCysDesulf"/>
    <property type="match status" value="1"/>
</dbReference>